<name>A0ABT9GM11_9GAMM</name>
<keyword evidence="8" id="KW-0732">Signal</keyword>
<gene>
    <name evidence="9" type="ORF">Q3O59_01610</name>
</gene>
<feature type="repeat" description="TPR" evidence="6">
    <location>
        <begin position="225"/>
        <end position="258"/>
    </location>
</feature>
<dbReference type="EMBL" id="JAUZVY010000001">
    <property type="protein sequence ID" value="MDP4527726.1"/>
    <property type="molecule type" value="Genomic_DNA"/>
</dbReference>
<evidence type="ECO:0000313" key="10">
    <source>
        <dbReference type="Proteomes" id="UP001236258"/>
    </source>
</evidence>
<comment type="subcellular location">
    <subcellularLocation>
        <location evidence="1">Cytoplasm</location>
    </subcellularLocation>
</comment>
<dbReference type="InterPro" id="IPR051476">
    <property type="entry name" value="Bac_ResReg_Asp_Phosphatase"/>
</dbReference>
<feature type="chain" id="PRO_5045134133" evidence="8">
    <location>
        <begin position="28"/>
        <end position="472"/>
    </location>
</feature>
<comment type="similarity">
    <text evidence="5">Belongs to the Rap family.</text>
</comment>
<feature type="signal peptide" evidence="8">
    <location>
        <begin position="1"/>
        <end position="27"/>
    </location>
</feature>
<dbReference type="InterPro" id="IPR011990">
    <property type="entry name" value="TPR-like_helical_dom_sf"/>
</dbReference>
<evidence type="ECO:0000256" key="1">
    <source>
        <dbReference type="ARBA" id="ARBA00004496"/>
    </source>
</evidence>
<keyword evidence="7" id="KW-1133">Transmembrane helix</keyword>
<keyword evidence="10" id="KW-1185">Reference proteome</keyword>
<evidence type="ECO:0000313" key="9">
    <source>
        <dbReference type="EMBL" id="MDP4527726.1"/>
    </source>
</evidence>
<keyword evidence="2" id="KW-0963">Cytoplasm</keyword>
<dbReference type="InterPro" id="IPR019734">
    <property type="entry name" value="TPR_rpt"/>
</dbReference>
<dbReference type="PANTHER" id="PTHR46630:SF1">
    <property type="entry name" value="TETRATRICOPEPTIDE REPEAT PROTEIN 29"/>
    <property type="match status" value="1"/>
</dbReference>
<accession>A0ABT9GM11</accession>
<dbReference type="Pfam" id="PF13424">
    <property type="entry name" value="TPR_12"/>
    <property type="match status" value="1"/>
</dbReference>
<evidence type="ECO:0000256" key="7">
    <source>
        <dbReference type="SAM" id="Phobius"/>
    </source>
</evidence>
<keyword evidence="3" id="KW-0677">Repeat</keyword>
<keyword evidence="7" id="KW-0472">Membrane</keyword>
<proteinExistence type="inferred from homology"/>
<dbReference type="SMART" id="SM00028">
    <property type="entry name" value="TPR"/>
    <property type="match status" value="6"/>
</dbReference>
<feature type="repeat" description="TPR" evidence="6">
    <location>
        <begin position="185"/>
        <end position="218"/>
    </location>
</feature>
<sequence length="472" mass="54641">MKKRATQLLCVLGWCWLYLALAPLANAQTPSWLQQAVEQKRLQPEAMLQLMQQHETLITSLPRQQQRRAYQTLSTLSGIMGQHQQQLSYAQRGLALDDAADALRVELLFNLGFATEMQSNYLVAQQYYQQATQLAERLEDESLRLRGLINQAAILSAQEHYQEALALLQQVYQQRQALDDWELEAEVYAELGLLYATIAFEDEAVQFLDRAYELYKAHGWRKSKIAVLYNQARSYSFLQQYDQAFDTYQRMLTVSQQYQDDLNLYYAYFGLAITSQEAGSYNAALTYMQKAEEYKHLLQAPLSKVVHYYEKSFIFSGLQQHSMALQQLMLAKQQLEVLDDADGGSMPLNIHFMQARLHASLGQFEQAFHAMQEAFFLFQDRFSQESELALSSLRLSFMQQREEAEQALLRKDHELQALRLQEAERGRLIQWLWTAVFAMTSLVLFFLLLWQRLARRKGTASATNDHEGTPSL</sequence>
<protein>
    <submittedName>
        <fullName evidence="9">Tetratricopeptide repeat protein</fullName>
    </submittedName>
</protein>
<comment type="caution">
    <text evidence="9">The sequence shown here is derived from an EMBL/GenBank/DDBJ whole genome shotgun (WGS) entry which is preliminary data.</text>
</comment>
<dbReference type="Proteomes" id="UP001236258">
    <property type="component" value="Unassembled WGS sequence"/>
</dbReference>
<dbReference type="PANTHER" id="PTHR46630">
    <property type="entry name" value="TETRATRICOPEPTIDE REPEAT PROTEIN 29"/>
    <property type="match status" value="1"/>
</dbReference>
<evidence type="ECO:0000256" key="5">
    <source>
        <dbReference type="ARBA" id="ARBA00038253"/>
    </source>
</evidence>
<evidence type="ECO:0000256" key="8">
    <source>
        <dbReference type="SAM" id="SignalP"/>
    </source>
</evidence>
<organism evidence="9 10">
    <name type="scientific">Alkalimonas delamerensis</name>
    <dbReference type="NCBI Taxonomy" id="265981"/>
    <lineage>
        <taxon>Bacteria</taxon>
        <taxon>Pseudomonadati</taxon>
        <taxon>Pseudomonadota</taxon>
        <taxon>Gammaproteobacteria</taxon>
        <taxon>Alkalimonas</taxon>
    </lineage>
</organism>
<evidence type="ECO:0000256" key="3">
    <source>
        <dbReference type="ARBA" id="ARBA00022737"/>
    </source>
</evidence>
<feature type="transmembrane region" description="Helical" evidence="7">
    <location>
        <begin position="431"/>
        <end position="450"/>
    </location>
</feature>
<evidence type="ECO:0000256" key="2">
    <source>
        <dbReference type="ARBA" id="ARBA00022490"/>
    </source>
</evidence>
<dbReference type="SUPFAM" id="SSF48452">
    <property type="entry name" value="TPR-like"/>
    <property type="match status" value="2"/>
</dbReference>
<keyword evidence="7" id="KW-0812">Transmembrane</keyword>
<evidence type="ECO:0000256" key="4">
    <source>
        <dbReference type="ARBA" id="ARBA00022803"/>
    </source>
</evidence>
<reference evidence="9 10" key="1">
    <citation type="submission" date="2023-08" db="EMBL/GenBank/DDBJ databases">
        <authorList>
            <person name="Joshi A."/>
            <person name="Thite S."/>
        </authorList>
    </citation>
    <scope>NUCLEOTIDE SEQUENCE [LARGE SCALE GENOMIC DNA]</scope>
    <source>
        <strain evidence="9 10">1E1</strain>
    </source>
</reference>
<evidence type="ECO:0000256" key="6">
    <source>
        <dbReference type="PROSITE-ProRule" id="PRU00339"/>
    </source>
</evidence>
<dbReference type="PROSITE" id="PS50005">
    <property type="entry name" value="TPR"/>
    <property type="match status" value="2"/>
</dbReference>
<keyword evidence="4 6" id="KW-0802">TPR repeat</keyword>
<dbReference type="RefSeq" id="WP_305943941.1">
    <property type="nucleotide sequence ID" value="NZ_JAUZVY010000001.1"/>
</dbReference>
<dbReference type="Gene3D" id="1.25.40.10">
    <property type="entry name" value="Tetratricopeptide repeat domain"/>
    <property type="match status" value="2"/>
</dbReference>